<evidence type="ECO:0000256" key="1">
    <source>
        <dbReference type="SAM" id="Phobius"/>
    </source>
</evidence>
<accession>A0ABW1LCR5</accession>
<feature type="transmembrane region" description="Helical" evidence="1">
    <location>
        <begin position="6"/>
        <end position="23"/>
    </location>
</feature>
<sequence length="84" mass="9581">MTGTIAVIMIFSIPILGIISNHLKDNQKIKASMLKDELELEKLKHTNFIVETEKMRLELETMKVDYSKTTDPVFLEVSGEKTNV</sequence>
<proteinExistence type="predicted"/>
<gene>
    <name evidence="2" type="ORF">ACFPYN_15885</name>
</gene>
<dbReference type="RefSeq" id="WP_377735517.1">
    <property type="nucleotide sequence ID" value="NZ_JBHSRI010000025.1"/>
</dbReference>
<comment type="caution">
    <text evidence="2">The sequence shown here is derived from an EMBL/GenBank/DDBJ whole genome shotgun (WGS) entry which is preliminary data.</text>
</comment>
<evidence type="ECO:0000313" key="3">
    <source>
        <dbReference type="Proteomes" id="UP001596170"/>
    </source>
</evidence>
<organism evidence="2 3">
    <name type="scientific">Paenisporosarcina macmurdoensis</name>
    <dbReference type="NCBI Taxonomy" id="212659"/>
    <lineage>
        <taxon>Bacteria</taxon>
        <taxon>Bacillati</taxon>
        <taxon>Bacillota</taxon>
        <taxon>Bacilli</taxon>
        <taxon>Bacillales</taxon>
        <taxon>Caryophanaceae</taxon>
        <taxon>Paenisporosarcina</taxon>
    </lineage>
</organism>
<keyword evidence="1" id="KW-0812">Transmembrane</keyword>
<protein>
    <recommendedName>
        <fullName evidence="4">Septum formation initiator</fullName>
    </recommendedName>
</protein>
<name>A0ABW1LCR5_9BACL</name>
<evidence type="ECO:0008006" key="4">
    <source>
        <dbReference type="Google" id="ProtNLM"/>
    </source>
</evidence>
<keyword evidence="1" id="KW-0472">Membrane</keyword>
<dbReference type="EMBL" id="JBHSRI010000025">
    <property type="protein sequence ID" value="MFC6040908.1"/>
    <property type="molecule type" value="Genomic_DNA"/>
</dbReference>
<keyword evidence="3" id="KW-1185">Reference proteome</keyword>
<dbReference type="Proteomes" id="UP001596170">
    <property type="component" value="Unassembled WGS sequence"/>
</dbReference>
<reference evidence="3" key="1">
    <citation type="journal article" date="2019" name="Int. J. Syst. Evol. Microbiol.">
        <title>The Global Catalogue of Microorganisms (GCM) 10K type strain sequencing project: providing services to taxonomists for standard genome sequencing and annotation.</title>
        <authorList>
            <consortium name="The Broad Institute Genomics Platform"/>
            <consortium name="The Broad Institute Genome Sequencing Center for Infectious Disease"/>
            <person name="Wu L."/>
            <person name="Ma J."/>
        </authorList>
    </citation>
    <scope>NUCLEOTIDE SEQUENCE [LARGE SCALE GENOMIC DNA]</scope>
    <source>
        <strain evidence="3">CCUG 54527</strain>
    </source>
</reference>
<keyword evidence="1" id="KW-1133">Transmembrane helix</keyword>
<evidence type="ECO:0000313" key="2">
    <source>
        <dbReference type="EMBL" id="MFC6040908.1"/>
    </source>
</evidence>